<dbReference type="SUPFAM" id="SSF57302">
    <property type="entry name" value="Snake toxin-like"/>
    <property type="match status" value="1"/>
</dbReference>
<evidence type="ECO:0000256" key="3">
    <source>
        <dbReference type="ARBA" id="ARBA00023157"/>
    </source>
</evidence>
<evidence type="ECO:0000313" key="5">
    <source>
        <dbReference type="EMBL" id="AGI97155.1"/>
    </source>
</evidence>
<organism evidence="5">
    <name type="scientific">Aspidites melanocephalus</name>
    <name type="common">Black-headed python</name>
    <dbReference type="NCBI Taxonomy" id="51883"/>
    <lineage>
        <taxon>Eukaryota</taxon>
        <taxon>Metazoa</taxon>
        <taxon>Chordata</taxon>
        <taxon>Craniata</taxon>
        <taxon>Vertebrata</taxon>
        <taxon>Euteleostomi</taxon>
        <taxon>Lepidosauria</taxon>
        <taxon>Squamata</taxon>
        <taxon>Bifurcata</taxon>
        <taxon>Unidentata</taxon>
        <taxon>Episquamata</taxon>
        <taxon>Toxicofera</taxon>
        <taxon>Serpentes</taxon>
        <taxon>Henophidia</taxon>
        <taxon>Pythonidae</taxon>
        <taxon>Aspidites</taxon>
    </lineage>
</organism>
<protein>
    <submittedName>
        <fullName evidence="5">3FTx-Asp-2</fullName>
    </submittedName>
</protein>
<keyword evidence="4" id="KW-0732">Signal</keyword>
<dbReference type="EMBL" id="JX467123">
    <property type="protein sequence ID" value="AGI97155.1"/>
    <property type="molecule type" value="mRNA"/>
</dbReference>
<proteinExistence type="evidence at transcript level"/>
<dbReference type="Gene3D" id="2.10.60.10">
    <property type="entry name" value="CD59"/>
    <property type="match status" value="1"/>
</dbReference>
<accession>M9T271</accession>
<sequence length="81" mass="8826">MKAWLLALVVVALVGTDPGHTLTCCTSVFCNPKECAEGQDSCITVHTMGLKVIQQCAQNCTYPGPYKKICCCTENNCNRRV</sequence>
<comment type="subcellular location">
    <subcellularLocation>
        <location evidence="1">Secreted</location>
    </subcellularLocation>
</comment>
<dbReference type="GO" id="GO:0005576">
    <property type="term" value="C:extracellular region"/>
    <property type="evidence" value="ECO:0007669"/>
    <property type="project" value="UniProtKB-SubCell"/>
</dbReference>
<feature type="chain" id="PRO_5004102802" evidence="4">
    <location>
        <begin position="22"/>
        <end position="81"/>
    </location>
</feature>
<dbReference type="AlphaFoldDB" id="M9T271"/>
<feature type="signal peptide" evidence="4">
    <location>
        <begin position="1"/>
        <end position="21"/>
    </location>
</feature>
<keyword evidence="2" id="KW-0964">Secreted</keyword>
<name>M9T271_ASPME</name>
<evidence type="ECO:0000256" key="2">
    <source>
        <dbReference type="ARBA" id="ARBA00022525"/>
    </source>
</evidence>
<evidence type="ECO:0000256" key="4">
    <source>
        <dbReference type="SAM" id="SignalP"/>
    </source>
</evidence>
<reference evidence="5" key="1">
    <citation type="submission" date="2012-08" db="EMBL/GenBank/DDBJ databases">
        <title>Squeezers and leaf-cutters: differential diversification and degeneration of the venom system in toxicoferan reptiles.</title>
        <authorList>
            <person name="Fry B.G."/>
            <person name="Undheim E.A.B."/>
            <person name="Ali S.A."/>
            <person name="Debono J."/>
            <person name="Scheib H."/>
            <person name="Ruder T."/>
            <person name="Jackson T.N.W."/>
            <person name="Morgenstern D."/>
            <person name="Cadwallader L."/>
            <person name="Whitehead D."/>
            <person name="Nabuurs R."/>
            <person name="van der Weerd L."/>
            <person name="Vidal N."/>
            <person name="Roelants K."/>
            <person name="Hendrikx I."/>
            <person name="Pineda Gonzalez S."/>
            <person name="Jones A."/>
            <person name="King G.F."/>
            <person name="Antunes A."/>
            <person name="Sunagar K."/>
        </authorList>
    </citation>
    <scope>NUCLEOTIDE SEQUENCE</scope>
</reference>
<dbReference type="InterPro" id="IPR045860">
    <property type="entry name" value="Snake_toxin-like_sf"/>
</dbReference>
<evidence type="ECO:0000256" key="1">
    <source>
        <dbReference type="ARBA" id="ARBA00004613"/>
    </source>
</evidence>
<keyword evidence="3" id="KW-1015">Disulfide bond</keyword>